<evidence type="ECO:0000256" key="1">
    <source>
        <dbReference type="SAM" id="SignalP"/>
    </source>
</evidence>
<evidence type="ECO:0000313" key="3">
    <source>
        <dbReference type="EMBL" id="GMK44863.1"/>
    </source>
</evidence>
<dbReference type="Proteomes" id="UP001285921">
    <property type="component" value="Unassembled WGS sequence"/>
</dbReference>
<reference evidence="3 4" key="1">
    <citation type="submission" date="2023-05" db="EMBL/GenBank/DDBJ databases">
        <title>Draft genome of Paenibacillus sp. CCS26.</title>
        <authorList>
            <person name="Akita H."/>
            <person name="Shinto Y."/>
            <person name="Kimura Z."/>
        </authorList>
    </citation>
    <scope>NUCLEOTIDE SEQUENCE [LARGE SCALE GENOMIC DNA]</scope>
    <source>
        <strain evidence="3 4">CCS26</strain>
    </source>
</reference>
<accession>A0ABQ6NIE1</accession>
<evidence type="ECO:0000313" key="4">
    <source>
        <dbReference type="Proteomes" id="UP001285921"/>
    </source>
</evidence>
<dbReference type="Pfam" id="PF16244">
    <property type="entry name" value="DUF4901"/>
    <property type="match status" value="2"/>
</dbReference>
<feature type="signal peptide" evidence="1">
    <location>
        <begin position="1"/>
        <end position="27"/>
    </location>
</feature>
<feature type="chain" id="PRO_5046810054" description="SLH domain-containing protein" evidence="1">
    <location>
        <begin position="28"/>
        <end position="770"/>
    </location>
</feature>
<feature type="domain" description="SLH" evidence="2">
    <location>
        <begin position="636"/>
        <end position="699"/>
    </location>
</feature>
<dbReference type="RefSeq" id="WP_317979775.1">
    <property type="nucleotide sequence ID" value="NZ_BTCL01000005.1"/>
</dbReference>
<protein>
    <recommendedName>
        <fullName evidence="2">SLH domain-containing protein</fullName>
    </recommendedName>
</protein>
<gene>
    <name evidence="3" type="ORF">PghCCS26_19910</name>
</gene>
<dbReference type="Pfam" id="PF00395">
    <property type="entry name" value="SLH"/>
    <property type="match status" value="1"/>
</dbReference>
<name>A0ABQ6NIE1_9BACL</name>
<keyword evidence="1" id="KW-0732">Signal</keyword>
<dbReference type="PROSITE" id="PS51272">
    <property type="entry name" value="SLH"/>
    <property type="match status" value="1"/>
</dbReference>
<organism evidence="3 4">
    <name type="scientific">Paenibacillus glycanilyticus</name>
    <dbReference type="NCBI Taxonomy" id="126569"/>
    <lineage>
        <taxon>Bacteria</taxon>
        <taxon>Bacillati</taxon>
        <taxon>Bacillota</taxon>
        <taxon>Bacilli</taxon>
        <taxon>Bacillales</taxon>
        <taxon>Paenibacillaceae</taxon>
        <taxon>Paenibacillus</taxon>
    </lineage>
</organism>
<sequence length="770" mass="83291">MKTSMKGKLLATVLALSLLPVGSLAYAADSGTMTVVTSASASASAAPGGVLDESLAKISKDEAIERFRKLFPELKDAEVTSIDLGNPNQYPPSNEMVWTIQWNVAVENGSYGFDSRIDAITGDIITYYNSLPKEEAYYPAKVSRAEAEKIAKQFILVASPSMKSTDKLQLKPVESDYPQALFGPVQYSFSYQAQVNGIPTTSNQIQVVVDGNGNINSYYGFSTGTDYPSSDTTLTAEQAAEKMKKELKLQLAYVPGADYYANQTNTSTYRLGYVAVSGIGLIDAKSGKFLDDQGQAIDSFPATSYSAISSSAAPFKPHTGAELTKEEAIAVVTAITGKANAEGTLQASTSTDRDGRKTWSIYNGSPFGGIQTHAIVDAKTGQLINYSTFSYPTGDSSAANETAGKPSITEAQAKAKAQDLVTSLYPNASGSLKLVDRSGTGSYSPDTAFIYSFQQFYKDKPIQPSAVQINLDGQGNLTSYYNSTTPADKLSKLDSLTAKITEEEALKLYRDSISAELQYSTIGGNYVDGKLQEQQVKLVYMPKLTDDNNWGVIVNAVTGKLEQQYIFPGTTVQKGEIPADAKKHWASKSLQVMFDYGIIKPEADGLLHPDRTVNNGDWVNMLLAGFTGGQSYTTPQKQRFADVPVDSQYAQAVEYLVQRGFLKASPTQKLHPEQALMRGDLAVWLTKLLKYDKLSEFMSGDTDVTKLKDAAQIKNKGAVTIAMKLGLLTAENGKFNPNAAVTKAQISIVLLRLATLQDKVDAPIMNSNYY</sequence>
<evidence type="ECO:0000259" key="2">
    <source>
        <dbReference type="PROSITE" id="PS51272"/>
    </source>
</evidence>
<comment type="caution">
    <text evidence="3">The sequence shown here is derived from an EMBL/GenBank/DDBJ whole genome shotgun (WGS) entry which is preliminary data.</text>
</comment>
<dbReference type="EMBL" id="BTCL01000005">
    <property type="protein sequence ID" value="GMK44863.1"/>
    <property type="molecule type" value="Genomic_DNA"/>
</dbReference>
<dbReference type="InterPro" id="IPR032599">
    <property type="entry name" value="YcdB/YcdC_rep_domain"/>
</dbReference>
<dbReference type="InterPro" id="IPR001119">
    <property type="entry name" value="SLH_dom"/>
</dbReference>
<keyword evidence="4" id="KW-1185">Reference proteome</keyword>
<proteinExistence type="predicted"/>